<gene>
    <name evidence="1" type="ORF">Patl1_15254</name>
</gene>
<evidence type="ECO:0000313" key="1">
    <source>
        <dbReference type="EMBL" id="KAJ0094727.1"/>
    </source>
</evidence>
<accession>A0ACC1B744</accession>
<name>A0ACC1B744_9ROSI</name>
<reference evidence="2" key="1">
    <citation type="journal article" date="2023" name="G3 (Bethesda)">
        <title>Genome assembly and association tests identify interacting loci associated with vigor, precocity, and sex in interspecific pistachio rootstocks.</title>
        <authorList>
            <person name="Palmer W."/>
            <person name="Jacygrad E."/>
            <person name="Sagayaradj S."/>
            <person name="Cavanaugh K."/>
            <person name="Han R."/>
            <person name="Bertier L."/>
            <person name="Beede B."/>
            <person name="Kafkas S."/>
            <person name="Golino D."/>
            <person name="Preece J."/>
            <person name="Michelmore R."/>
        </authorList>
    </citation>
    <scope>NUCLEOTIDE SEQUENCE [LARGE SCALE GENOMIC DNA]</scope>
</reference>
<sequence length="156" mass="17901">MDSSSYSLNFIHPSCSSLFSSTSTKDRVLSTRVFASKGNSAPDHHRRHHHHRHNYCRIVDENMIVLRKRIHEMKMVERNYKAPDDWMQWEKRYYTSYDSIICEALGVLQGKLMNTRPSLALGIVVLMILSVPISSAMAFFQILEITKGILAGISMV</sequence>
<evidence type="ECO:0000313" key="2">
    <source>
        <dbReference type="Proteomes" id="UP001164250"/>
    </source>
</evidence>
<protein>
    <submittedName>
        <fullName evidence="1">Uncharacterized protein</fullName>
    </submittedName>
</protein>
<keyword evidence="2" id="KW-1185">Reference proteome</keyword>
<dbReference type="Proteomes" id="UP001164250">
    <property type="component" value="Chromosome 6"/>
</dbReference>
<comment type="caution">
    <text evidence="1">The sequence shown here is derived from an EMBL/GenBank/DDBJ whole genome shotgun (WGS) entry which is preliminary data.</text>
</comment>
<dbReference type="EMBL" id="CM047902">
    <property type="protein sequence ID" value="KAJ0094727.1"/>
    <property type="molecule type" value="Genomic_DNA"/>
</dbReference>
<proteinExistence type="predicted"/>
<organism evidence="1 2">
    <name type="scientific">Pistacia atlantica</name>
    <dbReference type="NCBI Taxonomy" id="434234"/>
    <lineage>
        <taxon>Eukaryota</taxon>
        <taxon>Viridiplantae</taxon>
        <taxon>Streptophyta</taxon>
        <taxon>Embryophyta</taxon>
        <taxon>Tracheophyta</taxon>
        <taxon>Spermatophyta</taxon>
        <taxon>Magnoliopsida</taxon>
        <taxon>eudicotyledons</taxon>
        <taxon>Gunneridae</taxon>
        <taxon>Pentapetalae</taxon>
        <taxon>rosids</taxon>
        <taxon>malvids</taxon>
        <taxon>Sapindales</taxon>
        <taxon>Anacardiaceae</taxon>
        <taxon>Pistacia</taxon>
    </lineage>
</organism>